<evidence type="ECO:0000313" key="3">
    <source>
        <dbReference type="Proteomes" id="UP001464387"/>
    </source>
</evidence>
<proteinExistence type="predicted"/>
<dbReference type="InterPro" id="IPR007077">
    <property type="entry name" value="TfoX_C"/>
</dbReference>
<comment type="caution">
    <text evidence="2">The sequence shown here is derived from an EMBL/GenBank/DDBJ whole genome shotgun (WGS) entry which is preliminary data.</text>
</comment>
<evidence type="ECO:0000313" key="2">
    <source>
        <dbReference type="EMBL" id="MER8931741.1"/>
    </source>
</evidence>
<gene>
    <name evidence="2" type="ORF">NKI33_01995</name>
</gene>
<reference evidence="2 3" key="1">
    <citation type="journal article" date="2024" name="Proc. Natl. Acad. Sci. U.S.A.">
        <title>The evolutionary genomics of adaptation to stress in wild rhizobium bacteria.</title>
        <authorList>
            <person name="Kehlet-Delgado H."/>
            <person name="Montoya A.P."/>
            <person name="Jensen K.T."/>
            <person name="Wendlandt C.E."/>
            <person name="Dexheimer C."/>
            <person name="Roberts M."/>
            <person name="Torres Martinez L."/>
            <person name="Friesen M.L."/>
            <person name="Griffitts J.S."/>
            <person name="Porter S.S."/>
        </authorList>
    </citation>
    <scope>NUCLEOTIDE SEQUENCE [LARGE SCALE GENOMIC DNA]</scope>
    <source>
        <strain evidence="2 3">M0729</strain>
    </source>
</reference>
<dbReference type="EMBL" id="JAMYPJ010000002">
    <property type="protein sequence ID" value="MER8931741.1"/>
    <property type="molecule type" value="Genomic_DNA"/>
</dbReference>
<keyword evidence="3" id="KW-1185">Reference proteome</keyword>
<sequence length="151" mass="16899">MLDRIAVLGFVRSIRPAENAAIPDSAFGRMMRLCATAVQTNRQILEELSYAPSTLRSPAMSTRIEDMMNLGPAMARMLAEIDILCEEDLRGFGVVQAYHRLKFRFGRQVTILALYAMEAALRGCDWRALDTETKEHLREQAHQNSQPAGSG</sequence>
<name>A0ABV1Y9F1_9HYPH</name>
<organism evidence="2 3">
    <name type="scientific">Mesorhizobium opportunistum</name>
    <dbReference type="NCBI Taxonomy" id="593909"/>
    <lineage>
        <taxon>Bacteria</taxon>
        <taxon>Pseudomonadati</taxon>
        <taxon>Pseudomonadota</taxon>
        <taxon>Alphaproteobacteria</taxon>
        <taxon>Hyphomicrobiales</taxon>
        <taxon>Phyllobacteriaceae</taxon>
        <taxon>Mesorhizobium</taxon>
    </lineage>
</organism>
<dbReference type="InterPro" id="IPR047525">
    <property type="entry name" value="TfoX-like"/>
</dbReference>
<evidence type="ECO:0000259" key="1">
    <source>
        <dbReference type="Pfam" id="PF04994"/>
    </source>
</evidence>
<accession>A0ABV1Y9F1</accession>
<dbReference type="PANTHER" id="PTHR36121">
    <property type="entry name" value="PROTEIN SXY"/>
    <property type="match status" value="1"/>
</dbReference>
<dbReference type="Proteomes" id="UP001464387">
    <property type="component" value="Unassembled WGS sequence"/>
</dbReference>
<dbReference type="RefSeq" id="WP_287268830.1">
    <property type="nucleotide sequence ID" value="NZ_JAMYPJ010000002.1"/>
</dbReference>
<dbReference type="Pfam" id="PF04994">
    <property type="entry name" value="TfoX_C"/>
    <property type="match status" value="1"/>
</dbReference>
<feature type="domain" description="TfoX C-terminal" evidence="1">
    <location>
        <begin position="60"/>
        <end position="140"/>
    </location>
</feature>
<dbReference type="PANTHER" id="PTHR36121:SF1">
    <property type="entry name" value="PROTEIN SXY"/>
    <property type="match status" value="1"/>
</dbReference>
<protein>
    <submittedName>
        <fullName evidence="2">TfoX/Sxy family protein</fullName>
    </submittedName>
</protein>
<dbReference type="Gene3D" id="1.10.150.20">
    <property type="entry name" value="5' to 3' exonuclease, C-terminal subdomain"/>
    <property type="match status" value="1"/>
</dbReference>